<evidence type="ECO:0000313" key="4">
    <source>
        <dbReference type="Proteomes" id="UP000244450"/>
    </source>
</evidence>
<dbReference type="AlphaFoldDB" id="A0A2T7BMI9"/>
<keyword evidence="4" id="KW-1185">Reference proteome</keyword>
<proteinExistence type="predicted"/>
<sequence>MKKVIIFLCAALLSSGIGFAQKRTVKTTKSTKKTTVVKVEAPAPVKEAFSQSFADVTDAKWTKTSGGNWTAAFDKQEIKTTAVYKPEGTWVSTHSEFQANNIPEPVLNTVKAKYPSATVKDATKIERADVASYYKVNIQDNGTDKAVLINESGVLSE</sequence>
<name>A0A2T7BMI9_9BACT</name>
<evidence type="ECO:0000256" key="1">
    <source>
        <dbReference type="SAM" id="SignalP"/>
    </source>
</evidence>
<evidence type="ECO:0000259" key="2">
    <source>
        <dbReference type="Pfam" id="PF11396"/>
    </source>
</evidence>
<protein>
    <recommendedName>
        <fullName evidence="2">Putative beta-lactamase-inhibitor-like PepSY-like domain-containing protein</fullName>
    </recommendedName>
</protein>
<dbReference type="InterPro" id="IPR021533">
    <property type="entry name" value="PepSY-like"/>
</dbReference>
<dbReference type="EMBL" id="QCYK01000001">
    <property type="protein sequence ID" value="PUZ28894.1"/>
    <property type="molecule type" value="Genomic_DNA"/>
</dbReference>
<dbReference type="SUPFAM" id="SSF160574">
    <property type="entry name" value="BT0923-like"/>
    <property type="match status" value="1"/>
</dbReference>
<dbReference type="Proteomes" id="UP000244450">
    <property type="component" value="Unassembled WGS sequence"/>
</dbReference>
<gene>
    <name evidence="3" type="ORF">DCC81_05295</name>
</gene>
<organism evidence="3 4">
    <name type="scientific">Chitinophaga parva</name>
    <dbReference type="NCBI Taxonomy" id="2169414"/>
    <lineage>
        <taxon>Bacteria</taxon>
        <taxon>Pseudomonadati</taxon>
        <taxon>Bacteroidota</taxon>
        <taxon>Chitinophagia</taxon>
        <taxon>Chitinophagales</taxon>
        <taxon>Chitinophagaceae</taxon>
        <taxon>Chitinophaga</taxon>
    </lineage>
</organism>
<feature type="signal peptide" evidence="1">
    <location>
        <begin position="1"/>
        <end position="20"/>
    </location>
</feature>
<reference evidence="3 4" key="1">
    <citation type="submission" date="2018-04" db="EMBL/GenBank/DDBJ databases">
        <title>Chitinophaga fuyangensis sp. nov., isolated from soil in a chemical factory.</title>
        <authorList>
            <person name="Chen K."/>
        </authorList>
    </citation>
    <scope>NUCLEOTIDE SEQUENCE [LARGE SCALE GENOMIC DNA]</scope>
    <source>
        <strain evidence="3 4">LY-1</strain>
    </source>
</reference>
<dbReference type="RefSeq" id="WP_108685534.1">
    <property type="nucleotide sequence ID" value="NZ_QCYK01000001.1"/>
</dbReference>
<comment type="caution">
    <text evidence="3">The sequence shown here is derived from an EMBL/GenBank/DDBJ whole genome shotgun (WGS) entry which is preliminary data.</text>
</comment>
<dbReference type="Gene3D" id="3.10.450.360">
    <property type="match status" value="1"/>
</dbReference>
<feature type="chain" id="PRO_5015682135" description="Putative beta-lactamase-inhibitor-like PepSY-like domain-containing protein" evidence="1">
    <location>
        <begin position="21"/>
        <end position="157"/>
    </location>
</feature>
<dbReference type="OrthoDB" id="1430967at2"/>
<dbReference type="Pfam" id="PF11396">
    <property type="entry name" value="PepSY_like"/>
    <property type="match status" value="1"/>
</dbReference>
<accession>A0A2T7BMI9</accession>
<evidence type="ECO:0000313" key="3">
    <source>
        <dbReference type="EMBL" id="PUZ28894.1"/>
    </source>
</evidence>
<feature type="domain" description="Putative beta-lactamase-inhibitor-like PepSY-like" evidence="2">
    <location>
        <begin position="80"/>
        <end position="153"/>
    </location>
</feature>
<keyword evidence="1" id="KW-0732">Signal</keyword>